<dbReference type="PANTHER" id="PTHR41317:SF1">
    <property type="entry name" value="PD-(D_E)XK NUCLEASE FAMILY TRANSPOSASE"/>
    <property type="match status" value="1"/>
</dbReference>
<protein>
    <recommendedName>
        <fullName evidence="3">Rpn family recombination-promoting nuclease/putative transposase</fullName>
    </recommendedName>
</protein>
<keyword evidence="2" id="KW-1185">Reference proteome</keyword>
<accession>A0A1H4CYB4</accession>
<dbReference type="InterPro" id="IPR010106">
    <property type="entry name" value="RpnA"/>
</dbReference>
<dbReference type="Pfam" id="PF12784">
    <property type="entry name" value="PDDEXK_2"/>
    <property type="match status" value="1"/>
</dbReference>
<dbReference type="NCBIfam" id="TIGR01784">
    <property type="entry name" value="T_den_put_tspse"/>
    <property type="match status" value="1"/>
</dbReference>
<dbReference type="AlphaFoldDB" id="A0A1H4CYB4"/>
<gene>
    <name evidence="1" type="ORF">SAMN05192529_13925</name>
</gene>
<evidence type="ECO:0000313" key="1">
    <source>
        <dbReference type="EMBL" id="SEA65414.1"/>
    </source>
</evidence>
<sequence>MKQKNTQKEQSAPVLDGNESVYINLLTDYGLKSVLKVQELAINFLNDVLGGTRNIQKITYLDKESIGKYKYQRTSVFDLLCEDDQNREFIVEIQRIKQQHFLDRSVYYASARIQENAPKGKEPFSRWDFMQKPLIFIGILDFDIEGSLPDKFKYIVQLCDIENKKVIYEKLSFIYIELPKFERLIGPNILQDATNLNKWLYAIRNLHKLKEAPEFLTNGPFNRLLEIAEIASSNDKCNRVVTRPG</sequence>
<evidence type="ECO:0000313" key="2">
    <source>
        <dbReference type="Proteomes" id="UP000199041"/>
    </source>
</evidence>
<proteinExistence type="predicted"/>
<dbReference type="OrthoDB" id="649569at2"/>
<reference evidence="1 2" key="1">
    <citation type="submission" date="2016-10" db="EMBL/GenBank/DDBJ databases">
        <authorList>
            <person name="de Groot N.N."/>
        </authorList>
    </citation>
    <scope>NUCLEOTIDE SEQUENCE [LARGE SCALE GENOMIC DNA]</scope>
    <source>
        <strain evidence="1 2">Vu-144</strain>
    </source>
</reference>
<dbReference type="STRING" id="551991.SAMN05192529_13925"/>
<name>A0A1H4CYB4_9BACT</name>
<dbReference type="RefSeq" id="WP_091401436.1">
    <property type="nucleotide sequence ID" value="NZ_FNQY01000039.1"/>
</dbReference>
<dbReference type="Proteomes" id="UP000199041">
    <property type="component" value="Unassembled WGS sequence"/>
</dbReference>
<evidence type="ECO:0008006" key="3">
    <source>
        <dbReference type="Google" id="ProtNLM"/>
    </source>
</evidence>
<organism evidence="1 2">
    <name type="scientific">Arachidicoccus rhizosphaerae</name>
    <dbReference type="NCBI Taxonomy" id="551991"/>
    <lineage>
        <taxon>Bacteria</taxon>
        <taxon>Pseudomonadati</taxon>
        <taxon>Bacteroidota</taxon>
        <taxon>Chitinophagia</taxon>
        <taxon>Chitinophagales</taxon>
        <taxon>Chitinophagaceae</taxon>
        <taxon>Arachidicoccus</taxon>
    </lineage>
</organism>
<dbReference type="EMBL" id="FNQY01000039">
    <property type="protein sequence ID" value="SEA65414.1"/>
    <property type="molecule type" value="Genomic_DNA"/>
</dbReference>
<dbReference type="PANTHER" id="PTHR41317">
    <property type="entry name" value="PD-(D_E)XK NUCLEASE FAMILY TRANSPOSASE"/>
    <property type="match status" value="1"/>
</dbReference>